<dbReference type="InterPro" id="IPR001611">
    <property type="entry name" value="Leu-rich_rpt"/>
</dbReference>
<evidence type="ECO:0000256" key="5">
    <source>
        <dbReference type="ARBA" id="ARBA00022692"/>
    </source>
</evidence>
<dbReference type="EMBL" id="WHWC01000011">
    <property type="protein sequence ID" value="KAG8374326.1"/>
    <property type="molecule type" value="Genomic_DNA"/>
</dbReference>
<evidence type="ECO:0000256" key="9">
    <source>
        <dbReference type="ARBA" id="ARBA00023170"/>
    </source>
</evidence>
<dbReference type="PANTHER" id="PTHR27004:SF470">
    <property type="entry name" value="RECEPTOR-LIKE PROTEIN 43"/>
    <property type="match status" value="1"/>
</dbReference>
<keyword evidence="3" id="KW-1003">Cell membrane</keyword>
<dbReference type="PANTHER" id="PTHR27004">
    <property type="entry name" value="RECEPTOR-LIKE PROTEIN 12 ISOFORM X1"/>
    <property type="match status" value="1"/>
</dbReference>
<dbReference type="InterPro" id="IPR032675">
    <property type="entry name" value="LRR_dom_sf"/>
</dbReference>
<evidence type="ECO:0000313" key="12">
    <source>
        <dbReference type="Proteomes" id="UP000826271"/>
    </source>
</evidence>
<dbReference type="SUPFAM" id="SSF52058">
    <property type="entry name" value="L domain-like"/>
    <property type="match status" value="1"/>
</dbReference>
<evidence type="ECO:0000256" key="3">
    <source>
        <dbReference type="ARBA" id="ARBA00022475"/>
    </source>
</evidence>
<gene>
    <name evidence="11" type="ORF">BUALT_Bualt11G0120000</name>
</gene>
<comment type="caution">
    <text evidence="11">The sequence shown here is derived from an EMBL/GenBank/DDBJ whole genome shotgun (WGS) entry which is preliminary data.</text>
</comment>
<comment type="similarity">
    <text evidence="2">Belongs to the RLP family.</text>
</comment>
<evidence type="ECO:0000256" key="10">
    <source>
        <dbReference type="ARBA" id="ARBA00023180"/>
    </source>
</evidence>
<proteinExistence type="inferred from homology"/>
<name>A0AAV6X1M8_9LAMI</name>
<dbReference type="Pfam" id="PF13855">
    <property type="entry name" value="LRR_8"/>
    <property type="match status" value="1"/>
</dbReference>
<reference evidence="11" key="1">
    <citation type="submission" date="2019-10" db="EMBL/GenBank/DDBJ databases">
        <authorList>
            <person name="Zhang R."/>
            <person name="Pan Y."/>
            <person name="Wang J."/>
            <person name="Ma R."/>
            <person name="Yu S."/>
        </authorList>
    </citation>
    <scope>NUCLEOTIDE SEQUENCE</scope>
    <source>
        <strain evidence="11">LA-IB0</strain>
        <tissue evidence="11">Leaf</tissue>
    </source>
</reference>
<keyword evidence="5" id="KW-0812">Transmembrane</keyword>
<evidence type="ECO:0000313" key="11">
    <source>
        <dbReference type="EMBL" id="KAG8374326.1"/>
    </source>
</evidence>
<keyword evidence="10" id="KW-0325">Glycoprotein</keyword>
<dbReference type="Gene3D" id="3.80.10.10">
    <property type="entry name" value="Ribonuclease Inhibitor"/>
    <property type="match status" value="1"/>
</dbReference>
<keyword evidence="12" id="KW-1185">Reference proteome</keyword>
<dbReference type="PRINTS" id="PR00019">
    <property type="entry name" value="LEURICHRPT"/>
</dbReference>
<keyword evidence="9" id="KW-0675">Receptor</keyword>
<evidence type="ECO:0000256" key="7">
    <source>
        <dbReference type="ARBA" id="ARBA00022989"/>
    </source>
</evidence>
<dbReference type="FunFam" id="3.80.10.10:FF:000111">
    <property type="entry name" value="LRR receptor-like serine/threonine-protein kinase ERECTA"/>
    <property type="match status" value="1"/>
</dbReference>
<organism evidence="11 12">
    <name type="scientific">Buddleja alternifolia</name>
    <dbReference type="NCBI Taxonomy" id="168488"/>
    <lineage>
        <taxon>Eukaryota</taxon>
        <taxon>Viridiplantae</taxon>
        <taxon>Streptophyta</taxon>
        <taxon>Embryophyta</taxon>
        <taxon>Tracheophyta</taxon>
        <taxon>Spermatophyta</taxon>
        <taxon>Magnoliopsida</taxon>
        <taxon>eudicotyledons</taxon>
        <taxon>Gunneridae</taxon>
        <taxon>Pentapetalae</taxon>
        <taxon>asterids</taxon>
        <taxon>lamiids</taxon>
        <taxon>Lamiales</taxon>
        <taxon>Scrophulariaceae</taxon>
        <taxon>Buddlejeae</taxon>
        <taxon>Buddleja</taxon>
    </lineage>
</organism>
<dbReference type="Proteomes" id="UP000826271">
    <property type="component" value="Unassembled WGS sequence"/>
</dbReference>
<evidence type="ECO:0000256" key="1">
    <source>
        <dbReference type="ARBA" id="ARBA00004251"/>
    </source>
</evidence>
<keyword evidence="4" id="KW-0433">Leucine-rich repeat</keyword>
<dbReference type="Pfam" id="PF00560">
    <property type="entry name" value="LRR_1"/>
    <property type="match status" value="1"/>
</dbReference>
<dbReference type="GO" id="GO:0005886">
    <property type="term" value="C:plasma membrane"/>
    <property type="evidence" value="ECO:0007669"/>
    <property type="project" value="UniProtKB-SubCell"/>
</dbReference>
<protein>
    <submittedName>
        <fullName evidence="11">Uncharacterized protein</fullName>
    </submittedName>
</protein>
<dbReference type="AlphaFoldDB" id="A0AAV6X1M8"/>
<keyword evidence="7" id="KW-1133">Transmembrane helix</keyword>
<keyword evidence="6" id="KW-0677">Repeat</keyword>
<accession>A0AAV6X1M8</accession>
<evidence type="ECO:0000256" key="4">
    <source>
        <dbReference type="ARBA" id="ARBA00022614"/>
    </source>
</evidence>
<evidence type="ECO:0000256" key="2">
    <source>
        <dbReference type="ARBA" id="ARBA00009592"/>
    </source>
</evidence>
<comment type="subcellular location">
    <subcellularLocation>
        <location evidence="1">Cell membrane</location>
        <topology evidence="1">Single-pass type I membrane protein</topology>
    </subcellularLocation>
</comment>
<keyword evidence="8" id="KW-0472">Membrane</keyword>
<evidence type="ECO:0000256" key="8">
    <source>
        <dbReference type="ARBA" id="ARBA00023136"/>
    </source>
</evidence>
<sequence length="190" mass="20913">MMLGNNSHVLYFLGNSSYYPDKVKLTLKGQELEIVLMTILTSVDFSCNNFQGQIPHEIGDLNSLYIFNLSHNNFTGTIPTSLGKLKQLGSLDLSSNNLTGEIPKELTDLTFLSFLNLSYNNLVGAIPKDHQFQTFSADSYEGNARLCGFPLRAGCNSQTDEQNGVPGESEKKAGEIEWDYVSAVLGYIGL</sequence>
<evidence type="ECO:0000256" key="6">
    <source>
        <dbReference type="ARBA" id="ARBA00022737"/>
    </source>
</evidence>